<feature type="domain" description="AbiTii" evidence="1">
    <location>
        <begin position="3"/>
        <end position="184"/>
    </location>
</feature>
<evidence type="ECO:0000313" key="3">
    <source>
        <dbReference type="Proteomes" id="UP000276128"/>
    </source>
</evidence>
<comment type="caution">
    <text evidence="2">The sequence shown here is derived from an EMBL/GenBank/DDBJ whole genome shotgun (WGS) entry which is preliminary data.</text>
</comment>
<evidence type="ECO:0000259" key="1">
    <source>
        <dbReference type="Pfam" id="PF18864"/>
    </source>
</evidence>
<gene>
    <name evidence="2" type="ORF">EJQ19_16540</name>
</gene>
<keyword evidence="3" id="KW-1185">Reference proteome</keyword>
<accession>A0A3S0A3E8</accession>
<protein>
    <recommendedName>
        <fullName evidence="1">AbiTii domain-containing protein</fullName>
    </recommendedName>
</protein>
<name>A0A3S0A3E8_9BACL</name>
<dbReference type="Pfam" id="PF18864">
    <property type="entry name" value="AbiTii"/>
    <property type="match status" value="1"/>
</dbReference>
<dbReference type="Proteomes" id="UP000276128">
    <property type="component" value="Unassembled WGS sequence"/>
</dbReference>
<dbReference type="InterPro" id="IPR041304">
    <property type="entry name" value="AbiTii"/>
</dbReference>
<dbReference type="OrthoDB" id="6360084at2"/>
<dbReference type="EMBL" id="RXHU01000046">
    <property type="protein sequence ID" value="RTE08591.1"/>
    <property type="molecule type" value="Genomic_DNA"/>
</dbReference>
<proteinExistence type="predicted"/>
<evidence type="ECO:0000313" key="2">
    <source>
        <dbReference type="EMBL" id="RTE08591.1"/>
    </source>
</evidence>
<sequence length="299" mass="33388">MKSLVLELQEDAYNSTSDITSLLRKAYVVAKKLKISEFENWIHKELNGYPASAKGIPEYREIQGEVKAWNPYHGWIPVLFDDARISAKISKNFIVQPVTEIELLVKSSKGTLVMSLSHQLQRQLDKTAPFETQYQLQFGVSQAKKILETVRNVVLEWALKLEEDGILGEGISFSKEEKSLANEKGYTVNHFYGDINQSQIQQNSDNSTQNMHLVNGLDIKSLTTLVNQIESNIANTGLKGSEQEAITNEIEKIKDEIMNSTPNPGVIKKSLKIMGSILEKATSSLIASGLIHEISKLGL</sequence>
<organism evidence="2 3">
    <name type="scientific">Paenibacillus whitsoniae</name>
    <dbReference type="NCBI Taxonomy" id="2496558"/>
    <lineage>
        <taxon>Bacteria</taxon>
        <taxon>Bacillati</taxon>
        <taxon>Bacillota</taxon>
        <taxon>Bacilli</taxon>
        <taxon>Bacillales</taxon>
        <taxon>Paenibacillaceae</taxon>
        <taxon>Paenibacillus</taxon>
    </lineage>
</organism>
<dbReference type="AlphaFoldDB" id="A0A3S0A3E8"/>
<reference evidence="2 3" key="1">
    <citation type="submission" date="2018-12" db="EMBL/GenBank/DDBJ databases">
        <title>Bacillus ochoae sp. nov., Paenibacillus whitsoniae sp. nov., Paenibacillus spiritus sp. nov. Isolated from the Mars Exploration Rover during spacecraft assembly.</title>
        <authorList>
            <person name="Seuylemezian A."/>
            <person name="Vaishampayan P."/>
        </authorList>
    </citation>
    <scope>NUCLEOTIDE SEQUENCE [LARGE SCALE GENOMIC DNA]</scope>
    <source>
        <strain evidence="2 3">MER 54</strain>
    </source>
</reference>
<dbReference type="RefSeq" id="WP_126142348.1">
    <property type="nucleotide sequence ID" value="NZ_RXHU01000046.1"/>
</dbReference>